<comment type="caution">
    <text evidence="1">The sequence shown here is derived from an EMBL/GenBank/DDBJ whole genome shotgun (WGS) entry which is preliminary data.</text>
</comment>
<reference evidence="1 2" key="1">
    <citation type="submission" date="2019-02" db="EMBL/GenBank/DDBJ databases">
        <title>Draft genome sequence of Muricauda sp. 176CP4-71.</title>
        <authorList>
            <person name="Park J.-S."/>
        </authorList>
    </citation>
    <scope>NUCLEOTIDE SEQUENCE [LARGE SCALE GENOMIC DNA]</scope>
    <source>
        <strain evidence="1 2">176CP4-71</strain>
    </source>
</reference>
<name>A0A4Q8QAW1_9FLAO</name>
<organism evidence="1 2">
    <name type="scientific">Flagellimonas allohymeniacidonis</name>
    <dbReference type="NCBI Taxonomy" id="2517819"/>
    <lineage>
        <taxon>Bacteria</taxon>
        <taxon>Pseudomonadati</taxon>
        <taxon>Bacteroidota</taxon>
        <taxon>Flavobacteriia</taxon>
        <taxon>Flavobacteriales</taxon>
        <taxon>Flavobacteriaceae</taxon>
        <taxon>Flagellimonas</taxon>
    </lineage>
</organism>
<proteinExistence type="predicted"/>
<dbReference type="Proteomes" id="UP000291981">
    <property type="component" value="Unassembled WGS sequence"/>
</dbReference>
<protein>
    <submittedName>
        <fullName evidence="1">Uncharacterized protein</fullName>
    </submittedName>
</protein>
<dbReference type="OrthoDB" id="9808953at2"/>
<dbReference type="AlphaFoldDB" id="A0A4Q8QAW1"/>
<gene>
    <name evidence="1" type="ORF">EW142_08815</name>
</gene>
<dbReference type="EMBL" id="SGIU01000002">
    <property type="protein sequence ID" value="TAI46794.1"/>
    <property type="molecule type" value="Genomic_DNA"/>
</dbReference>
<keyword evidence="2" id="KW-1185">Reference proteome</keyword>
<dbReference type="RefSeq" id="WP_130612843.1">
    <property type="nucleotide sequence ID" value="NZ_SGIU01000002.1"/>
</dbReference>
<evidence type="ECO:0000313" key="2">
    <source>
        <dbReference type="Proteomes" id="UP000291981"/>
    </source>
</evidence>
<accession>A0A4Q8QAW1</accession>
<evidence type="ECO:0000313" key="1">
    <source>
        <dbReference type="EMBL" id="TAI46794.1"/>
    </source>
</evidence>
<sequence length="560" mass="58345">MKKHVLFLILGLLLGTSVKGQIKIGDNPQTLDPSSVLELESNSRVFVITRVNDAQMQSITPLRGAMVYNTDTQCVHFYNGTEWINPCDQPDEQTFSADAIVNFAPTMIITENGTNFNFEVGQITGDNIVGTTVNGDFHLQDESVTTRKLADGLITLDKLADGTSAGELIRWNGTNWELIDETGLVVTEQDGIIGNEITDAADGTLVRSGTGIVGDEFLLDVSPLGITDAELANNAVTTNKILDANVTNAKLDKANIPISGFQAAAANIDLGNFQINNLLDPTLAQDAATKSYVDNVADDDITSASFDAPTNVLTINEGASFVTADLSDLDDSAGVTANTTAITANTTNITTNATDIANHIAADGDTDDENELSDLSLTLTTLELTNAATGATGVDLDATFATDAELLAATDDDITSASFNAPTNVLTINEGASFVTADLSDLDDSAGVTANTTAITANTTNITTNANAIAAIDVTVKPITSTGSDITLTNANYTVILNNSGSFSTGVTLPTAATAPLGKIFVIRNNSGGPVPIVGATVPTVSDASAVWVQNDGAIWQQIN</sequence>